<dbReference type="GO" id="GO:0005789">
    <property type="term" value="C:endoplasmic reticulum membrane"/>
    <property type="evidence" value="ECO:0007669"/>
    <property type="project" value="UniProtKB-SubCell"/>
</dbReference>
<protein>
    <recommendedName>
        <fullName evidence="10">Alpha-1,3-glucosyltransferase</fullName>
        <ecNumber evidence="10">2.4.1.-</ecNumber>
    </recommendedName>
</protein>
<dbReference type="EC" id="2.4.1.-" evidence="10"/>
<accession>A0A5J4YQU5</accession>
<keyword evidence="4 10" id="KW-0328">Glycosyltransferase</keyword>
<dbReference type="OMA" id="FQVPPMH"/>
<evidence type="ECO:0000256" key="1">
    <source>
        <dbReference type="ARBA" id="ARBA00004477"/>
    </source>
</evidence>
<name>A0A5J4YQU5_PORPP</name>
<keyword evidence="12" id="KW-1185">Reference proteome</keyword>
<dbReference type="InterPro" id="IPR004856">
    <property type="entry name" value="Glyco_trans_ALG6/ALG8"/>
</dbReference>
<feature type="transmembrane region" description="Helical" evidence="10">
    <location>
        <begin position="504"/>
        <end position="525"/>
    </location>
</feature>
<feature type="transmembrane region" description="Helical" evidence="10">
    <location>
        <begin position="263"/>
        <end position="286"/>
    </location>
</feature>
<feature type="transmembrane region" description="Helical" evidence="10">
    <location>
        <begin position="331"/>
        <end position="352"/>
    </location>
</feature>
<dbReference type="Proteomes" id="UP000324585">
    <property type="component" value="Unassembled WGS sequence"/>
</dbReference>
<feature type="transmembrane region" description="Helical" evidence="10">
    <location>
        <begin position="398"/>
        <end position="416"/>
    </location>
</feature>
<keyword evidence="9 10" id="KW-0472">Membrane</keyword>
<evidence type="ECO:0000256" key="7">
    <source>
        <dbReference type="ARBA" id="ARBA00022824"/>
    </source>
</evidence>
<dbReference type="Pfam" id="PF03155">
    <property type="entry name" value="Alg6_Alg8"/>
    <property type="match status" value="1"/>
</dbReference>
<gene>
    <name evidence="11" type="ORF">FVE85_8598</name>
</gene>
<feature type="transmembrane region" description="Helical" evidence="10">
    <location>
        <begin position="178"/>
        <end position="199"/>
    </location>
</feature>
<keyword evidence="7 10" id="KW-0256">Endoplasmic reticulum</keyword>
<dbReference type="GO" id="GO:0042281">
    <property type="term" value="F:dolichyl pyrophosphate Man9GlcNAc2 alpha-1,3-glucosyltransferase activity"/>
    <property type="evidence" value="ECO:0007669"/>
    <property type="project" value="TreeGrafter"/>
</dbReference>
<organism evidence="11 12">
    <name type="scientific">Porphyridium purpureum</name>
    <name type="common">Red alga</name>
    <name type="synonym">Porphyridium cruentum</name>
    <dbReference type="NCBI Taxonomy" id="35688"/>
    <lineage>
        <taxon>Eukaryota</taxon>
        <taxon>Rhodophyta</taxon>
        <taxon>Bangiophyceae</taxon>
        <taxon>Porphyridiales</taxon>
        <taxon>Porphyridiaceae</taxon>
        <taxon>Porphyridium</taxon>
    </lineage>
</organism>
<evidence type="ECO:0000256" key="10">
    <source>
        <dbReference type="RuleBase" id="RU363110"/>
    </source>
</evidence>
<evidence type="ECO:0000256" key="4">
    <source>
        <dbReference type="ARBA" id="ARBA00022676"/>
    </source>
</evidence>
<evidence type="ECO:0000256" key="6">
    <source>
        <dbReference type="ARBA" id="ARBA00022692"/>
    </source>
</evidence>
<evidence type="ECO:0000256" key="9">
    <source>
        <dbReference type="ARBA" id="ARBA00023136"/>
    </source>
</evidence>
<dbReference type="OrthoDB" id="4983at2759"/>
<proteinExistence type="inferred from homology"/>
<dbReference type="PANTHER" id="PTHR12413:SF1">
    <property type="entry name" value="DOLICHYL PYROPHOSPHATE MAN9GLCNAC2 ALPHA-1,3-GLUCOSYLTRANSFERASE"/>
    <property type="match status" value="1"/>
</dbReference>
<comment type="similarity">
    <text evidence="3 10">Belongs to the ALG6/ALG8 glucosyltransferase family.</text>
</comment>
<keyword evidence="6 10" id="KW-0812">Transmembrane</keyword>
<sequence length="555" mass="61574">MEDETSARTDTEAEQARAVTRVALDGSASAMPVGPRRGALAVITLAAVLWHSLVAMYPYSGEGLPPMYGDFEAQRHWMELTVNLPPRMWYVESELNDLKYWGLDYPPLSAYMARLFASFAPPESVALVTSRGFESEVFRAWMRNSVIVADLLVWFPAVALFASTYATRRTAAERDETALFAVLVAMPCLVLIDHAHFQYNAVGLGLFVLSVALLLRDSLVPDALGCFAFCLALNFKQMNLYYALAVAFYLLGKASQRLRASGLAHAFTYLLILAGAVFVTFASVWWPWLGTWDDVRAVLLRVFPLHRGVYEDKVANAWCSLGLFYRPLRRVTPWACLCATLLASAPFCLSVLTKPDRRTFVLACAGVSLSFFLFSYQVHEKHVLLPLTAVTMLCSDAPWLSVWMNAVAMLSVFPLLDREGSSLAYVGSQLLNVCVHLFFFRGIDDSMPPSKSTSSSSSSSAAAAAGHRWRAVAVTCHIVACHAAYEFVRRLPCLIKRWPDLPTYVVTVSSFLHLCAMYVVLLRLLPRLPHAQRRYSSSAGTAEYSITEPQPLKLG</sequence>
<dbReference type="EMBL" id="VRMN01000007">
    <property type="protein sequence ID" value="KAA8493153.1"/>
    <property type="molecule type" value="Genomic_DNA"/>
</dbReference>
<dbReference type="AlphaFoldDB" id="A0A5J4YQU5"/>
<feature type="transmembrane region" description="Helical" evidence="10">
    <location>
        <begin position="39"/>
        <end position="59"/>
    </location>
</feature>
<feature type="transmembrane region" description="Helical" evidence="10">
    <location>
        <begin position="146"/>
        <end position="166"/>
    </location>
</feature>
<comment type="caution">
    <text evidence="11">The sequence shown here is derived from an EMBL/GenBank/DDBJ whole genome shotgun (WGS) entry which is preliminary data.</text>
</comment>
<comment type="subcellular location">
    <subcellularLocation>
        <location evidence="1 10">Endoplasmic reticulum membrane</location>
        <topology evidence="1 10">Multi-pass membrane protein</topology>
    </subcellularLocation>
</comment>
<feature type="transmembrane region" description="Helical" evidence="10">
    <location>
        <begin position="219"/>
        <end position="251"/>
    </location>
</feature>
<feature type="transmembrane region" description="Helical" evidence="10">
    <location>
        <begin position="359"/>
        <end position="378"/>
    </location>
</feature>
<reference evidence="12" key="1">
    <citation type="journal article" date="2019" name="Nat. Commun.">
        <title>Expansion of phycobilisome linker gene families in mesophilic red algae.</title>
        <authorList>
            <person name="Lee J."/>
            <person name="Kim D."/>
            <person name="Bhattacharya D."/>
            <person name="Yoon H.S."/>
        </authorList>
    </citation>
    <scope>NUCLEOTIDE SEQUENCE [LARGE SCALE GENOMIC DNA]</scope>
    <source>
        <strain evidence="12">CCMP 1328</strain>
    </source>
</reference>
<feature type="transmembrane region" description="Helical" evidence="10">
    <location>
        <begin position="423"/>
        <end position="443"/>
    </location>
</feature>
<evidence type="ECO:0000313" key="11">
    <source>
        <dbReference type="EMBL" id="KAA8493153.1"/>
    </source>
</evidence>
<evidence type="ECO:0000256" key="3">
    <source>
        <dbReference type="ARBA" id="ARBA00008715"/>
    </source>
</evidence>
<evidence type="ECO:0000256" key="2">
    <source>
        <dbReference type="ARBA" id="ARBA00004922"/>
    </source>
</evidence>
<evidence type="ECO:0000256" key="5">
    <source>
        <dbReference type="ARBA" id="ARBA00022679"/>
    </source>
</evidence>
<keyword evidence="8 10" id="KW-1133">Transmembrane helix</keyword>
<dbReference type="UniPathway" id="UPA00378"/>
<comment type="pathway">
    <text evidence="2 10">Protein modification; protein glycosylation.</text>
</comment>
<evidence type="ECO:0000256" key="8">
    <source>
        <dbReference type="ARBA" id="ARBA00022989"/>
    </source>
</evidence>
<keyword evidence="5 10" id="KW-0808">Transferase</keyword>
<dbReference type="PANTHER" id="PTHR12413">
    <property type="entry name" value="DOLICHYL GLYCOSYLTRANSFERASE"/>
    <property type="match status" value="1"/>
</dbReference>
<evidence type="ECO:0000313" key="12">
    <source>
        <dbReference type="Proteomes" id="UP000324585"/>
    </source>
</evidence>